<dbReference type="InterPro" id="IPR039884">
    <property type="entry name" value="R3HC1/R3HCL"/>
</dbReference>
<dbReference type="PROSITE" id="PS51061">
    <property type="entry name" value="R3H"/>
    <property type="match status" value="1"/>
</dbReference>
<feature type="region of interest" description="Disordered" evidence="1">
    <location>
        <begin position="90"/>
        <end position="118"/>
    </location>
</feature>
<dbReference type="Pfam" id="PF01424">
    <property type="entry name" value="R3H"/>
    <property type="match status" value="1"/>
</dbReference>
<evidence type="ECO:0000313" key="3">
    <source>
        <dbReference type="Ensembl" id="ENSGMOP00000018930.2"/>
    </source>
</evidence>
<dbReference type="InterPro" id="IPR036867">
    <property type="entry name" value="R3H_dom_sf"/>
</dbReference>
<evidence type="ECO:0000256" key="1">
    <source>
        <dbReference type="SAM" id="MobiDB-lite"/>
    </source>
</evidence>
<dbReference type="GeneTree" id="ENSGT00530000063711"/>
<evidence type="ECO:0000313" key="4">
    <source>
        <dbReference type="Proteomes" id="UP000694546"/>
    </source>
</evidence>
<organism evidence="3 4">
    <name type="scientific">Gadus morhua</name>
    <name type="common">Atlantic cod</name>
    <dbReference type="NCBI Taxonomy" id="8049"/>
    <lineage>
        <taxon>Eukaryota</taxon>
        <taxon>Metazoa</taxon>
        <taxon>Chordata</taxon>
        <taxon>Craniata</taxon>
        <taxon>Vertebrata</taxon>
        <taxon>Euteleostomi</taxon>
        <taxon>Actinopterygii</taxon>
        <taxon>Neopterygii</taxon>
        <taxon>Teleostei</taxon>
        <taxon>Neoteleostei</taxon>
        <taxon>Acanthomorphata</taxon>
        <taxon>Zeiogadaria</taxon>
        <taxon>Gadariae</taxon>
        <taxon>Gadiformes</taxon>
        <taxon>Gadoidei</taxon>
        <taxon>Gadidae</taxon>
        <taxon>Gadus</taxon>
    </lineage>
</organism>
<dbReference type="Ensembl" id="ENSGMOT00000019389.2">
    <property type="protein sequence ID" value="ENSGMOP00000018930.2"/>
    <property type="gene ID" value="ENSGMOG00000017590.2"/>
</dbReference>
<accession>A0A8C4ZQN9</accession>
<dbReference type="SUPFAM" id="SSF82708">
    <property type="entry name" value="R3H domain"/>
    <property type="match status" value="1"/>
</dbReference>
<sequence>MAFPSFDGCYLPKQESVFVHLLLDELDGYQQSVLVFPPLPSRLRFLIHKTTESHSELATFSVGEDWSRRVVMMPVTQGITPAVLWPTLIPRPAGDEPEPPSDPTGLSIQPDSDRPSHKTHQHRWVDLLLLMSSNICLNQISAGLKETDGVVLEYAHNDYSPFETVLMNTTEFGHVIEIYGFPAVFKTDDLIDAFTDYSPTVALAYVFYSILAHHALSINHPLLKTRTLSQASQQSKAKAGQRAGNAPPGDRSGETAMWASHGCM</sequence>
<dbReference type="PANTHER" id="PTHR21678:SF6">
    <property type="entry name" value="R3H AND COILED-COIL DOMAIN-CONTAINING PROTEIN 1"/>
    <property type="match status" value="1"/>
</dbReference>
<dbReference type="Proteomes" id="UP000694546">
    <property type="component" value="Chromosome 13"/>
</dbReference>
<name>A0A8C4ZQN9_GADMO</name>
<reference evidence="3" key="2">
    <citation type="submission" date="2025-09" db="UniProtKB">
        <authorList>
            <consortium name="Ensembl"/>
        </authorList>
    </citation>
    <scope>IDENTIFICATION</scope>
</reference>
<dbReference type="GO" id="GO:0003676">
    <property type="term" value="F:nucleic acid binding"/>
    <property type="evidence" value="ECO:0007669"/>
    <property type="project" value="UniProtKB-UniRule"/>
</dbReference>
<keyword evidence="4" id="KW-1185">Reference proteome</keyword>
<reference evidence="3" key="1">
    <citation type="submission" date="2025-08" db="UniProtKB">
        <authorList>
            <consortium name="Ensembl"/>
        </authorList>
    </citation>
    <scope>IDENTIFICATION</scope>
</reference>
<protein>
    <submittedName>
        <fullName evidence="3">R3H domain and coiled-coil containing 1</fullName>
    </submittedName>
</protein>
<feature type="domain" description="R3H" evidence="2">
    <location>
        <begin position="12"/>
        <end position="76"/>
    </location>
</feature>
<dbReference type="InterPro" id="IPR001374">
    <property type="entry name" value="R3H_dom"/>
</dbReference>
<evidence type="ECO:0000259" key="2">
    <source>
        <dbReference type="PROSITE" id="PS51061"/>
    </source>
</evidence>
<dbReference type="Gene3D" id="3.30.1370.50">
    <property type="entry name" value="R3H-like domain"/>
    <property type="match status" value="1"/>
</dbReference>
<dbReference type="PANTHER" id="PTHR21678">
    <property type="entry name" value="GROWTH INHIBITION AND DIFFERENTIATION RELATED PROTEIN 88"/>
    <property type="match status" value="1"/>
</dbReference>
<dbReference type="AlphaFoldDB" id="A0A8C4ZQN9"/>
<feature type="region of interest" description="Disordered" evidence="1">
    <location>
        <begin position="231"/>
        <end position="264"/>
    </location>
</feature>
<proteinExistence type="predicted"/>